<keyword evidence="10 13" id="KW-0472">Membrane</keyword>
<evidence type="ECO:0000256" key="6">
    <source>
        <dbReference type="ARBA" id="ARBA00022826"/>
    </source>
</evidence>
<evidence type="ECO:0000256" key="7">
    <source>
        <dbReference type="ARBA" id="ARBA00022958"/>
    </source>
</evidence>
<gene>
    <name evidence="14" type="ORF">PQU94_01305</name>
</gene>
<organism evidence="14 15">
    <name type="scientific">Asticcacaulis currens</name>
    <dbReference type="NCBI Taxonomy" id="2984210"/>
    <lineage>
        <taxon>Bacteria</taxon>
        <taxon>Pseudomonadati</taxon>
        <taxon>Pseudomonadota</taxon>
        <taxon>Alphaproteobacteria</taxon>
        <taxon>Caulobacterales</taxon>
        <taxon>Caulobacteraceae</taxon>
        <taxon>Asticcacaulis</taxon>
    </lineage>
</organism>
<keyword evidence="6" id="KW-0631">Potassium channel</keyword>
<evidence type="ECO:0000256" key="2">
    <source>
        <dbReference type="ARBA" id="ARBA00006920"/>
    </source>
</evidence>
<reference evidence="14 15" key="1">
    <citation type="submission" date="2023-01" db="EMBL/GenBank/DDBJ databases">
        <title>Novel species of the genus Asticcacaulis isolated from rivers.</title>
        <authorList>
            <person name="Lu H."/>
        </authorList>
    </citation>
    <scope>NUCLEOTIDE SEQUENCE [LARGE SCALE GENOMIC DNA]</scope>
    <source>
        <strain evidence="14 15">DXS10W</strain>
    </source>
</reference>
<keyword evidence="3" id="KW-0813">Transport</keyword>
<keyword evidence="8 13" id="KW-1133">Transmembrane helix</keyword>
<dbReference type="Proteomes" id="UP001216595">
    <property type="component" value="Unassembled WGS sequence"/>
</dbReference>
<evidence type="ECO:0000313" key="15">
    <source>
        <dbReference type="Proteomes" id="UP001216595"/>
    </source>
</evidence>
<evidence type="ECO:0000256" key="3">
    <source>
        <dbReference type="ARBA" id="ARBA00022448"/>
    </source>
</evidence>
<evidence type="ECO:0000256" key="10">
    <source>
        <dbReference type="ARBA" id="ARBA00023136"/>
    </source>
</evidence>
<dbReference type="InterPro" id="IPR010617">
    <property type="entry name" value="TMEM175-like"/>
</dbReference>
<comment type="similarity">
    <text evidence="2">Belongs to the TMEM175 family.</text>
</comment>
<evidence type="ECO:0000313" key="14">
    <source>
        <dbReference type="EMBL" id="MDC7692910.1"/>
    </source>
</evidence>
<keyword evidence="7" id="KW-0630">Potassium</keyword>
<evidence type="ECO:0000256" key="13">
    <source>
        <dbReference type="SAM" id="Phobius"/>
    </source>
</evidence>
<comment type="caution">
    <text evidence="14">The sequence shown here is derived from an EMBL/GenBank/DDBJ whole genome shotgun (WGS) entry which is preliminary data.</text>
</comment>
<keyword evidence="9" id="KW-0406">Ion transport</keyword>
<sequence length="217" mass="24269">MKRHDTPEKDYDLERLIFFSDGVFAIAITLLVIELHPPHDWNGTASGLIHHLGASIIYYLISFAAVGAFWMSHRFMFRYVRKFSETASWLNLLFLALIGLTPLANMLLGAGRLTMEVIWIYMGLMAAISFVGGILWTYISFASGVIDPELSTSFKWIMLLRLSIVPPVMCGASLWIGSHFGPWPAAAFVGICTLLSSRLHSKPYRTPRNESETGVTP</sequence>
<evidence type="ECO:0000256" key="8">
    <source>
        <dbReference type="ARBA" id="ARBA00022989"/>
    </source>
</evidence>
<dbReference type="PANTHER" id="PTHR31462">
    <property type="entry name" value="ENDOSOMAL/LYSOSOMAL POTASSIUM CHANNEL TMEM175"/>
    <property type="match status" value="1"/>
</dbReference>
<evidence type="ECO:0000256" key="1">
    <source>
        <dbReference type="ARBA" id="ARBA00004141"/>
    </source>
</evidence>
<feature type="transmembrane region" description="Helical" evidence="13">
    <location>
        <begin position="120"/>
        <end position="146"/>
    </location>
</feature>
<feature type="transmembrane region" description="Helical" evidence="13">
    <location>
        <begin position="89"/>
        <end position="108"/>
    </location>
</feature>
<dbReference type="RefSeq" id="WP_272739690.1">
    <property type="nucleotide sequence ID" value="NZ_JAQQKW010000001.1"/>
</dbReference>
<keyword evidence="11" id="KW-0407">Ion channel</keyword>
<dbReference type="EMBL" id="JAQQKW010000001">
    <property type="protein sequence ID" value="MDC7692910.1"/>
    <property type="molecule type" value="Genomic_DNA"/>
</dbReference>
<keyword evidence="4" id="KW-0633">Potassium transport</keyword>
<feature type="transmembrane region" description="Helical" evidence="13">
    <location>
        <begin position="182"/>
        <end position="199"/>
    </location>
</feature>
<evidence type="ECO:0000256" key="11">
    <source>
        <dbReference type="ARBA" id="ARBA00023303"/>
    </source>
</evidence>
<evidence type="ECO:0000256" key="5">
    <source>
        <dbReference type="ARBA" id="ARBA00022692"/>
    </source>
</evidence>
<keyword evidence="5 13" id="KW-0812">Transmembrane</keyword>
<evidence type="ECO:0000256" key="12">
    <source>
        <dbReference type="ARBA" id="ARBA00034430"/>
    </source>
</evidence>
<proteinExistence type="inferred from homology"/>
<comment type="catalytic activity">
    <reaction evidence="12">
        <text>K(+)(in) = K(+)(out)</text>
        <dbReference type="Rhea" id="RHEA:29463"/>
        <dbReference type="ChEBI" id="CHEBI:29103"/>
    </reaction>
</comment>
<feature type="transmembrane region" description="Helical" evidence="13">
    <location>
        <begin position="56"/>
        <end position="77"/>
    </location>
</feature>
<feature type="transmembrane region" description="Helical" evidence="13">
    <location>
        <begin position="158"/>
        <end position="176"/>
    </location>
</feature>
<comment type="subcellular location">
    <subcellularLocation>
        <location evidence="1">Membrane</location>
        <topology evidence="1">Multi-pass membrane protein</topology>
    </subcellularLocation>
</comment>
<keyword evidence="15" id="KW-1185">Reference proteome</keyword>
<dbReference type="PANTHER" id="PTHR31462:SF5">
    <property type="entry name" value="ENDOSOMAL_LYSOSOMAL PROTON CHANNEL TMEM175"/>
    <property type="match status" value="1"/>
</dbReference>
<protein>
    <submittedName>
        <fullName evidence="14">TMEM175 family protein</fullName>
    </submittedName>
</protein>
<accession>A0ABT5I9P1</accession>
<name>A0ABT5I9P1_9CAUL</name>
<feature type="transmembrane region" description="Helical" evidence="13">
    <location>
        <begin position="16"/>
        <end position="36"/>
    </location>
</feature>
<evidence type="ECO:0000256" key="4">
    <source>
        <dbReference type="ARBA" id="ARBA00022538"/>
    </source>
</evidence>
<dbReference type="Pfam" id="PF06736">
    <property type="entry name" value="TMEM175"/>
    <property type="match status" value="1"/>
</dbReference>
<evidence type="ECO:0000256" key="9">
    <source>
        <dbReference type="ARBA" id="ARBA00023065"/>
    </source>
</evidence>